<dbReference type="CDD" id="cd16461">
    <property type="entry name" value="RING-H2_EL5-like"/>
    <property type="match status" value="1"/>
</dbReference>
<dbReference type="InterPro" id="IPR001841">
    <property type="entry name" value="Znf_RING"/>
</dbReference>
<dbReference type="Proteomes" id="UP000822688">
    <property type="component" value="Chromosome 9"/>
</dbReference>
<dbReference type="GO" id="GO:0061630">
    <property type="term" value="F:ubiquitin protein ligase activity"/>
    <property type="evidence" value="ECO:0007669"/>
    <property type="project" value="UniProtKB-EC"/>
</dbReference>
<feature type="domain" description="RING-type" evidence="16">
    <location>
        <begin position="125"/>
        <end position="167"/>
    </location>
</feature>
<comment type="catalytic activity">
    <reaction evidence="1">
        <text>S-ubiquitinyl-[E2 ubiquitin-conjugating enzyme]-L-cysteine + [acceptor protein]-L-lysine = [E2 ubiquitin-conjugating enzyme]-L-cysteine + N(6)-ubiquitinyl-[acceptor protein]-L-lysine.</text>
        <dbReference type="EC" id="2.3.2.27"/>
    </reaction>
</comment>
<keyword evidence="9" id="KW-0833">Ubl conjugation pathway</keyword>
<dbReference type="PANTHER" id="PTHR46913:SF1">
    <property type="entry name" value="RING-H2 FINGER PROTEIN ATL16"/>
    <property type="match status" value="1"/>
</dbReference>
<keyword evidence="12 15" id="KW-0472">Membrane</keyword>
<keyword evidence="5" id="KW-0808">Transferase</keyword>
<feature type="compositionally biased region" description="Polar residues" evidence="14">
    <location>
        <begin position="224"/>
        <end position="238"/>
    </location>
</feature>
<dbReference type="InterPro" id="IPR013083">
    <property type="entry name" value="Znf_RING/FYVE/PHD"/>
</dbReference>
<evidence type="ECO:0000256" key="9">
    <source>
        <dbReference type="ARBA" id="ARBA00022786"/>
    </source>
</evidence>
<accession>A0A8T0GW37</accession>
<sequence length="381" mass="41166">MDQAPGCGGPGGACGSFQPPPSARTMVNSKVMVVAVVVLFAVVMFILCLHIYAKWFWRNQGVSIVASDGTVHTLSWRRRRYRGDPRVQNATATFVTQSVGLEKEVVEALPTFEFSREAMKEGLECAVCLEEFEEGEKGRTLPRCGHGFHLECIDMWLHSHSTCPLCRTSAGVDEDVKQVEAMVVEIRQQPRTGEGEAAVVGDVGAPFMAAMRASRRQQRRSRGQLPSVSSPTGVNSLPRTAEDQNEENHTQMEESTPTPAVDGEVAATVLQQSLKDYETPTRGSAVATSGSSIRAPFQVSIDIPRAGVGSNSSLSATNVLSPMARASASFRRLLSRGKSVVTPQSPEEEADESGPSSSSPRAPSPRPRRGLPVDTGYPPWR</sequence>
<evidence type="ECO:0000256" key="11">
    <source>
        <dbReference type="ARBA" id="ARBA00022989"/>
    </source>
</evidence>
<evidence type="ECO:0000256" key="13">
    <source>
        <dbReference type="PROSITE-ProRule" id="PRU00175"/>
    </source>
</evidence>
<keyword evidence="18" id="KW-1185">Reference proteome</keyword>
<comment type="subcellular location">
    <subcellularLocation>
        <location evidence="2">Membrane</location>
        <topology evidence="2">Single-pass membrane protein</topology>
    </subcellularLocation>
</comment>
<evidence type="ECO:0000256" key="4">
    <source>
        <dbReference type="ARBA" id="ARBA00012483"/>
    </source>
</evidence>
<evidence type="ECO:0000256" key="6">
    <source>
        <dbReference type="ARBA" id="ARBA00022692"/>
    </source>
</evidence>
<evidence type="ECO:0000256" key="2">
    <source>
        <dbReference type="ARBA" id="ARBA00004167"/>
    </source>
</evidence>
<comment type="pathway">
    <text evidence="3">Protein modification; protein ubiquitination.</text>
</comment>
<evidence type="ECO:0000256" key="5">
    <source>
        <dbReference type="ARBA" id="ARBA00022679"/>
    </source>
</evidence>
<evidence type="ECO:0000256" key="1">
    <source>
        <dbReference type="ARBA" id="ARBA00000900"/>
    </source>
</evidence>
<feature type="region of interest" description="Disordered" evidence="14">
    <location>
        <begin position="334"/>
        <end position="381"/>
    </location>
</feature>
<evidence type="ECO:0000259" key="16">
    <source>
        <dbReference type="PROSITE" id="PS50089"/>
    </source>
</evidence>
<evidence type="ECO:0000256" key="8">
    <source>
        <dbReference type="ARBA" id="ARBA00022771"/>
    </source>
</evidence>
<dbReference type="InterPro" id="IPR044600">
    <property type="entry name" value="ATL1/ATL16-like"/>
</dbReference>
<feature type="transmembrane region" description="Helical" evidence="15">
    <location>
        <begin position="31"/>
        <end position="53"/>
    </location>
</feature>
<dbReference type="FunFam" id="3.30.40.10:FF:000187">
    <property type="entry name" value="E3 ubiquitin-protein ligase ATL6"/>
    <property type="match status" value="1"/>
</dbReference>
<keyword evidence="6 15" id="KW-0812">Transmembrane</keyword>
<gene>
    <name evidence="17" type="ORF">KC19_9G169900</name>
</gene>
<reference evidence="17" key="1">
    <citation type="submission" date="2020-06" db="EMBL/GenBank/DDBJ databases">
        <title>WGS assembly of Ceratodon purpureus strain R40.</title>
        <authorList>
            <person name="Carey S.B."/>
            <person name="Jenkins J."/>
            <person name="Shu S."/>
            <person name="Lovell J.T."/>
            <person name="Sreedasyam A."/>
            <person name="Maumus F."/>
            <person name="Tiley G.P."/>
            <person name="Fernandez-Pozo N."/>
            <person name="Barry K."/>
            <person name="Chen C."/>
            <person name="Wang M."/>
            <person name="Lipzen A."/>
            <person name="Daum C."/>
            <person name="Saski C.A."/>
            <person name="Payton A.C."/>
            <person name="Mcbreen J.C."/>
            <person name="Conrad R.E."/>
            <person name="Kollar L.M."/>
            <person name="Olsson S."/>
            <person name="Huttunen S."/>
            <person name="Landis J.B."/>
            <person name="Wickett N.J."/>
            <person name="Johnson M.G."/>
            <person name="Rensing S.A."/>
            <person name="Grimwood J."/>
            <person name="Schmutz J."/>
            <person name="Mcdaniel S.F."/>
        </authorList>
    </citation>
    <scope>NUCLEOTIDE SEQUENCE</scope>
    <source>
        <strain evidence="17">R40</strain>
    </source>
</reference>
<evidence type="ECO:0000256" key="14">
    <source>
        <dbReference type="SAM" id="MobiDB-lite"/>
    </source>
</evidence>
<dbReference type="EC" id="2.3.2.27" evidence="4"/>
<dbReference type="SUPFAM" id="SSF57850">
    <property type="entry name" value="RING/U-box"/>
    <property type="match status" value="1"/>
</dbReference>
<dbReference type="GO" id="GO:0016020">
    <property type="term" value="C:membrane"/>
    <property type="evidence" value="ECO:0007669"/>
    <property type="project" value="UniProtKB-SubCell"/>
</dbReference>
<feature type="region of interest" description="Disordered" evidence="14">
    <location>
        <begin position="211"/>
        <end position="261"/>
    </location>
</feature>
<dbReference type="PANTHER" id="PTHR46913">
    <property type="entry name" value="RING-H2 FINGER PROTEIN ATL16"/>
    <property type="match status" value="1"/>
</dbReference>
<dbReference type="Gene3D" id="3.30.40.10">
    <property type="entry name" value="Zinc/RING finger domain, C3HC4 (zinc finger)"/>
    <property type="match status" value="1"/>
</dbReference>
<keyword evidence="10" id="KW-0862">Zinc</keyword>
<name>A0A8T0GW37_CERPU</name>
<dbReference type="GO" id="GO:0008270">
    <property type="term" value="F:zinc ion binding"/>
    <property type="evidence" value="ECO:0007669"/>
    <property type="project" value="UniProtKB-KW"/>
</dbReference>
<dbReference type="GO" id="GO:0016567">
    <property type="term" value="P:protein ubiquitination"/>
    <property type="evidence" value="ECO:0007669"/>
    <property type="project" value="InterPro"/>
</dbReference>
<keyword evidence="11 15" id="KW-1133">Transmembrane helix</keyword>
<evidence type="ECO:0000256" key="7">
    <source>
        <dbReference type="ARBA" id="ARBA00022723"/>
    </source>
</evidence>
<proteinExistence type="predicted"/>
<feature type="compositionally biased region" description="Basic and acidic residues" evidence="14">
    <location>
        <begin position="240"/>
        <end position="252"/>
    </location>
</feature>
<dbReference type="SMART" id="SM00184">
    <property type="entry name" value="RING"/>
    <property type="match status" value="1"/>
</dbReference>
<dbReference type="PROSITE" id="PS50089">
    <property type="entry name" value="ZF_RING_2"/>
    <property type="match status" value="1"/>
</dbReference>
<keyword evidence="8 13" id="KW-0863">Zinc-finger</keyword>
<organism evidence="17 18">
    <name type="scientific">Ceratodon purpureus</name>
    <name type="common">Fire moss</name>
    <name type="synonym">Dicranum purpureum</name>
    <dbReference type="NCBI Taxonomy" id="3225"/>
    <lineage>
        <taxon>Eukaryota</taxon>
        <taxon>Viridiplantae</taxon>
        <taxon>Streptophyta</taxon>
        <taxon>Embryophyta</taxon>
        <taxon>Bryophyta</taxon>
        <taxon>Bryophytina</taxon>
        <taxon>Bryopsida</taxon>
        <taxon>Dicranidae</taxon>
        <taxon>Pseudoditrichales</taxon>
        <taxon>Ditrichaceae</taxon>
        <taxon>Ceratodon</taxon>
    </lineage>
</organism>
<comment type="caution">
    <text evidence="17">The sequence shown here is derived from an EMBL/GenBank/DDBJ whole genome shotgun (WGS) entry which is preliminary data.</text>
</comment>
<evidence type="ECO:0000256" key="12">
    <source>
        <dbReference type="ARBA" id="ARBA00023136"/>
    </source>
</evidence>
<evidence type="ECO:0000313" key="17">
    <source>
        <dbReference type="EMBL" id="KAG0562767.1"/>
    </source>
</evidence>
<keyword evidence="7" id="KW-0479">Metal-binding</keyword>
<evidence type="ECO:0000313" key="18">
    <source>
        <dbReference type="Proteomes" id="UP000822688"/>
    </source>
</evidence>
<dbReference type="Pfam" id="PF13639">
    <property type="entry name" value="zf-RING_2"/>
    <property type="match status" value="1"/>
</dbReference>
<protein>
    <recommendedName>
        <fullName evidence="4">RING-type E3 ubiquitin transferase</fullName>
        <ecNumber evidence="4">2.3.2.27</ecNumber>
    </recommendedName>
</protein>
<dbReference type="AlphaFoldDB" id="A0A8T0GW37"/>
<evidence type="ECO:0000256" key="3">
    <source>
        <dbReference type="ARBA" id="ARBA00004906"/>
    </source>
</evidence>
<feature type="compositionally biased region" description="Basic residues" evidence="14">
    <location>
        <begin position="213"/>
        <end position="222"/>
    </location>
</feature>
<dbReference type="EMBL" id="CM026430">
    <property type="protein sequence ID" value="KAG0562767.1"/>
    <property type="molecule type" value="Genomic_DNA"/>
</dbReference>
<evidence type="ECO:0000256" key="10">
    <source>
        <dbReference type="ARBA" id="ARBA00022833"/>
    </source>
</evidence>
<evidence type="ECO:0000256" key="15">
    <source>
        <dbReference type="SAM" id="Phobius"/>
    </source>
</evidence>